<evidence type="ECO:0000313" key="2">
    <source>
        <dbReference type="EMBL" id="QJA63289.1"/>
    </source>
</evidence>
<dbReference type="AlphaFoldDB" id="A0A6M3J088"/>
<accession>A0A6M3J088</accession>
<reference evidence="2" key="1">
    <citation type="submission" date="2020-03" db="EMBL/GenBank/DDBJ databases">
        <title>The deep terrestrial virosphere.</title>
        <authorList>
            <person name="Holmfeldt K."/>
            <person name="Nilsson E."/>
            <person name="Simone D."/>
            <person name="Lopez-Fernandez M."/>
            <person name="Wu X."/>
            <person name="de Brujin I."/>
            <person name="Lundin D."/>
            <person name="Andersson A."/>
            <person name="Bertilsson S."/>
            <person name="Dopson M."/>
        </authorList>
    </citation>
    <scope>NUCLEOTIDE SEQUENCE</scope>
    <source>
        <strain evidence="3">MM415A01873</strain>
        <strain evidence="2">MM415B00636</strain>
    </source>
</reference>
<keyword evidence="1" id="KW-0812">Transmembrane</keyword>
<evidence type="ECO:0000256" key="1">
    <source>
        <dbReference type="SAM" id="Phobius"/>
    </source>
</evidence>
<dbReference type="EMBL" id="MT142139">
    <property type="protein sequence ID" value="QJA75078.1"/>
    <property type="molecule type" value="Genomic_DNA"/>
</dbReference>
<name>A0A6M3J088_9ZZZZ</name>
<keyword evidence="1" id="KW-0472">Membrane</keyword>
<gene>
    <name evidence="3" type="ORF">MM415A01873_0009</name>
    <name evidence="2" type="ORF">MM415B00636_0022</name>
</gene>
<protein>
    <submittedName>
        <fullName evidence="2">Uncharacterized protein</fullName>
    </submittedName>
</protein>
<feature type="transmembrane region" description="Helical" evidence="1">
    <location>
        <begin position="26"/>
        <end position="45"/>
    </location>
</feature>
<sequence length="79" mass="8959">MIHGCAQSAALKIIVRGYIARVVDFIHIRGYGVMFFLWVFDLALINARINGFRGFNTITVAILDSYEVTQGYFTVIKKN</sequence>
<proteinExistence type="predicted"/>
<organism evidence="2">
    <name type="scientific">viral metagenome</name>
    <dbReference type="NCBI Taxonomy" id="1070528"/>
    <lineage>
        <taxon>unclassified sequences</taxon>
        <taxon>metagenomes</taxon>
        <taxon>organismal metagenomes</taxon>
    </lineage>
</organism>
<dbReference type="EMBL" id="MT141494">
    <property type="protein sequence ID" value="QJA63289.1"/>
    <property type="molecule type" value="Genomic_DNA"/>
</dbReference>
<evidence type="ECO:0000313" key="3">
    <source>
        <dbReference type="EMBL" id="QJA75078.1"/>
    </source>
</evidence>
<keyword evidence="1" id="KW-1133">Transmembrane helix</keyword>